<evidence type="ECO:0000313" key="2">
    <source>
        <dbReference type="EMBL" id="KDQ05478.1"/>
    </source>
</evidence>
<dbReference type="Pfam" id="PF20149">
    <property type="entry name" value="DUF6532"/>
    <property type="match status" value="1"/>
</dbReference>
<keyword evidence="3" id="KW-1185">Reference proteome</keyword>
<dbReference type="EMBL" id="KL198330">
    <property type="protein sequence ID" value="KDQ05478.1"/>
    <property type="molecule type" value="Genomic_DNA"/>
</dbReference>
<organism evidence="2 3">
    <name type="scientific">Botryobasidium botryosum (strain FD-172 SS1)</name>
    <dbReference type="NCBI Taxonomy" id="930990"/>
    <lineage>
        <taxon>Eukaryota</taxon>
        <taxon>Fungi</taxon>
        <taxon>Dikarya</taxon>
        <taxon>Basidiomycota</taxon>
        <taxon>Agaricomycotina</taxon>
        <taxon>Agaricomycetes</taxon>
        <taxon>Cantharellales</taxon>
        <taxon>Botryobasidiaceae</taxon>
        <taxon>Botryobasidium</taxon>
    </lineage>
</organism>
<evidence type="ECO:0000313" key="3">
    <source>
        <dbReference type="Proteomes" id="UP000027195"/>
    </source>
</evidence>
<feature type="domain" description="DUF6532" evidence="1">
    <location>
        <begin position="8"/>
        <end position="57"/>
    </location>
</feature>
<gene>
    <name evidence="2" type="ORF">BOTBODRAFT_182539</name>
</gene>
<dbReference type="InParanoid" id="A0A067LQJ3"/>
<dbReference type="HOGENOM" id="CLU_2399391_0_0_1"/>
<evidence type="ECO:0000259" key="1">
    <source>
        <dbReference type="Pfam" id="PF20149"/>
    </source>
</evidence>
<name>A0A067LQJ3_BOTB1</name>
<dbReference type="AlphaFoldDB" id="A0A067LQJ3"/>
<dbReference type="Proteomes" id="UP000027195">
    <property type="component" value="Unassembled WGS sequence"/>
</dbReference>
<dbReference type="InterPro" id="IPR045341">
    <property type="entry name" value="DUF6532"/>
</dbReference>
<protein>
    <recommendedName>
        <fullName evidence="1">DUF6532 domain-containing protein</fullName>
    </recommendedName>
</protein>
<dbReference type="STRING" id="930990.A0A067LQJ3"/>
<sequence>MYNGVIVFPRIPGPTLPLTSAAAYTLAEYSTGAHINAKFLQTTHSDTYKKHALTLDHIHMNTIVPMTGGKHVSSNDQDDGILTLPVRFNVMEK</sequence>
<proteinExistence type="predicted"/>
<accession>A0A067LQJ3</accession>
<reference evidence="3" key="1">
    <citation type="journal article" date="2014" name="Proc. Natl. Acad. Sci. U.S.A.">
        <title>Extensive sampling of basidiomycete genomes demonstrates inadequacy of the white-rot/brown-rot paradigm for wood decay fungi.</title>
        <authorList>
            <person name="Riley R."/>
            <person name="Salamov A.A."/>
            <person name="Brown D.W."/>
            <person name="Nagy L.G."/>
            <person name="Floudas D."/>
            <person name="Held B.W."/>
            <person name="Levasseur A."/>
            <person name="Lombard V."/>
            <person name="Morin E."/>
            <person name="Otillar R."/>
            <person name="Lindquist E.A."/>
            <person name="Sun H."/>
            <person name="LaButti K.M."/>
            <person name="Schmutz J."/>
            <person name="Jabbour D."/>
            <person name="Luo H."/>
            <person name="Baker S.E."/>
            <person name="Pisabarro A.G."/>
            <person name="Walton J.D."/>
            <person name="Blanchette R.A."/>
            <person name="Henrissat B."/>
            <person name="Martin F."/>
            <person name="Cullen D."/>
            <person name="Hibbett D.S."/>
            <person name="Grigoriev I.V."/>
        </authorList>
    </citation>
    <scope>NUCLEOTIDE SEQUENCE [LARGE SCALE GENOMIC DNA]</scope>
    <source>
        <strain evidence="3">FD-172 SS1</strain>
    </source>
</reference>